<dbReference type="Proteomes" id="UP000749646">
    <property type="component" value="Unassembled WGS sequence"/>
</dbReference>
<comment type="caution">
    <text evidence="4">The sequence shown here is derived from an EMBL/GenBank/DDBJ whole genome shotgun (WGS) entry which is preliminary data.</text>
</comment>
<gene>
    <name evidence="4" type="ORF">BGZ65_004680</name>
</gene>
<feature type="region of interest" description="Disordered" evidence="2">
    <location>
        <begin position="424"/>
        <end position="571"/>
    </location>
</feature>
<dbReference type="PROSITE" id="PS51363">
    <property type="entry name" value="W2"/>
    <property type="match status" value="1"/>
</dbReference>
<accession>A0A9P6LRQ7</accession>
<organism evidence="4 5">
    <name type="scientific">Modicella reniformis</name>
    <dbReference type="NCBI Taxonomy" id="1440133"/>
    <lineage>
        <taxon>Eukaryota</taxon>
        <taxon>Fungi</taxon>
        <taxon>Fungi incertae sedis</taxon>
        <taxon>Mucoromycota</taxon>
        <taxon>Mortierellomycotina</taxon>
        <taxon>Mortierellomycetes</taxon>
        <taxon>Mortierellales</taxon>
        <taxon>Mortierellaceae</taxon>
        <taxon>Modicella</taxon>
    </lineage>
</organism>
<evidence type="ECO:0000256" key="1">
    <source>
        <dbReference type="SAM" id="Coils"/>
    </source>
</evidence>
<dbReference type="InterPro" id="IPR016024">
    <property type="entry name" value="ARM-type_fold"/>
</dbReference>
<feature type="compositionally biased region" description="Acidic residues" evidence="2">
    <location>
        <begin position="173"/>
        <end position="185"/>
    </location>
</feature>
<feature type="compositionally biased region" description="Low complexity" evidence="2">
    <location>
        <begin position="94"/>
        <end position="106"/>
    </location>
</feature>
<keyword evidence="1" id="KW-0175">Coiled coil</keyword>
<feature type="compositionally biased region" description="Basic and acidic residues" evidence="2">
    <location>
        <begin position="533"/>
        <end position="548"/>
    </location>
</feature>
<sequence length="571" mass="63892">MDEIYMKIKKELGQKLENEEIKGLNLKAEVEQMTAQMTAQMKELKDQLATAKALTTTSDGGSRKGSSPGYKIGYDSSLIDGQDASEEFFFSHSYSPSTVRASSSVSNLDSTLMSCSDVENDEEDDDDADDADDADGQAGDGARFSLTQKSCPLVPTPSRRASVPPTNALPTLAEEEEEEEEEEEAGNTKQMEGRPVSNQEGGDDDMDSEHEDAPRTMMEIILQRQQSHSPEDDMEDPPADANETFETMAQKTLFHAVQSKFTVAQAQLQLEELVLKFDARLEQTVDVIAKVISRWWETERLTTGGSISGGWGQETVISNNNKKTNNERVHPKVAIEKRVESFFGPLLWRPFLNKDHANTDPRWLKNHNPMLVALYKYDVVDTEAVLEWWQALEEEEEEEPQGGVFGGGNNLRSLNSKFAEWLEDDDDDEDDSDSEDCCSDEDEDEDEEDDMEQDEDDVVESILDLAFPVSRDGHGRQGRANESHQDKESMATIPSDDGNDHGPAAAESKRINFCTNNNLYYSPDGRVARKKDHLPGSEEKNKEARKNEEDPEEVEEEFPTESIEGGPDFIV</sequence>
<evidence type="ECO:0000256" key="2">
    <source>
        <dbReference type="SAM" id="MobiDB-lite"/>
    </source>
</evidence>
<keyword evidence="5" id="KW-1185">Reference proteome</keyword>
<feature type="compositionally biased region" description="Basic and acidic residues" evidence="2">
    <location>
        <begin position="471"/>
        <end position="489"/>
    </location>
</feature>
<feature type="compositionally biased region" description="Acidic residues" evidence="2">
    <location>
        <begin position="118"/>
        <end position="135"/>
    </location>
</feature>
<feature type="compositionally biased region" description="Acidic residues" evidence="2">
    <location>
        <begin position="424"/>
        <end position="459"/>
    </location>
</feature>
<name>A0A9P6LRQ7_9FUNG</name>
<reference evidence="4" key="1">
    <citation type="journal article" date="2020" name="Fungal Divers.">
        <title>Resolving the Mortierellaceae phylogeny through synthesis of multi-gene phylogenetics and phylogenomics.</title>
        <authorList>
            <person name="Vandepol N."/>
            <person name="Liber J."/>
            <person name="Desiro A."/>
            <person name="Na H."/>
            <person name="Kennedy M."/>
            <person name="Barry K."/>
            <person name="Grigoriev I.V."/>
            <person name="Miller A.N."/>
            <person name="O'Donnell K."/>
            <person name="Stajich J.E."/>
            <person name="Bonito G."/>
        </authorList>
    </citation>
    <scope>NUCLEOTIDE SEQUENCE</scope>
    <source>
        <strain evidence="4">MES-2147</strain>
    </source>
</reference>
<protein>
    <recommendedName>
        <fullName evidence="3">W2 domain-containing protein</fullName>
    </recommendedName>
</protein>
<feature type="compositionally biased region" description="Acidic residues" evidence="2">
    <location>
        <begin position="549"/>
        <end position="559"/>
    </location>
</feature>
<dbReference type="InterPro" id="IPR003307">
    <property type="entry name" value="W2_domain"/>
</dbReference>
<dbReference type="OrthoDB" id="2290605at2759"/>
<feature type="compositionally biased region" description="Acidic residues" evidence="2">
    <location>
        <begin position="201"/>
        <end position="210"/>
    </location>
</feature>
<dbReference type="Gene3D" id="1.25.40.180">
    <property type="match status" value="1"/>
</dbReference>
<feature type="region of interest" description="Disordered" evidence="2">
    <location>
        <begin position="94"/>
        <end position="211"/>
    </location>
</feature>
<feature type="coiled-coil region" evidence="1">
    <location>
        <begin position="9"/>
        <end position="54"/>
    </location>
</feature>
<feature type="region of interest" description="Disordered" evidence="2">
    <location>
        <begin position="54"/>
        <end position="75"/>
    </location>
</feature>
<dbReference type="Pfam" id="PF02020">
    <property type="entry name" value="W2"/>
    <property type="match status" value="1"/>
</dbReference>
<feature type="domain" description="W2" evidence="3">
    <location>
        <begin position="239"/>
        <end position="432"/>
    </location>
</feature>
<evidence type="ECO:0000313" key="5">
    <source>
        <dbReference type="Proteomes" id="UP000749646"/>
    </source>
</evidence>
<dbReference type="SUPFAM" id="SSF48371">
    <property type="entry name" value="ARM repeat"/>
    <property type="match status" value="1"/>
</dbReference>
<dbReference type="EMBL" id="JAAAHW010010027">
    <property type="protein sequence ID" value="KAF9931887.1"/>
    <property type="molecule type" value="Genomic_DNA"/>
</dbReference>
<dbReference type="AlphaFoldDB" id="A0A9P6LRQ7"/>
<evidence type="ECO:0000313" key="4">
    <source>
        <dbReference type="EMBL" id="KAF9931887.1"/>
    </source>
</evidence>
<proteinExistence type="predicted"/>
<evidence type="ECO:0000259" key="3">
    <source>
        <dbReference type="PROSITE" id="PS51363"/>
    </source>
</evidence>